<keyword evidence="4" id="KW-0862">Zinc</keyword>
<evidence type="ECO:0000256" key="1">
    <source>
        <dbReference type="ARBA" id="ARBA00001947"/>
    </source>
</evidence>
<keyword evidence="8" id="KW-1185">Reference proteome</keyword>
<dbReference type="Gene3D" id="3.40.50.720">
    <property type="entry name" value="NAD(P)-binding Rossmann-like Domain"/>
    <property type="match status" value="1"/>
</dbReference>
<dbReference type="Pfam" id="PF00107">
    <property type="entry name" value="ADH_zinc_N"/>
    <property type="match status" value="1"/>
</dbReference>
<accession>A0A9Q0MPT8</accession>
<comment type="similarity">
    <text evidence="2">Belongs to the zinc-containing alcohol dehydrogenase family.</text>
</comment>
<dbReference type="InterPro" id="IPR011032">
    <property type="entry name" value="GroES-like_sf"/>
</dbReference>
<sequence length="269" mass="28659">MSCGKCTACKNENEIICERVPIGDKFGILKRYHALPAKFVTKLPNNVNPIDGAMLDELSSAIHACQKSTVTAGDNVLVLGGKSLGLWTALAAKSMGATTVCIADSNLSILDQAKKLGIDHVFLVNPNSAVAETSKKIAEYLEGENPRVVFDCNGSSLTNQIAINTSTVGGKVVLMKNSITNQPVVLSDAVERGVDILSSQYGNKDSERAALQFLASGKVQLNSIESAFFNILNVHEAFALLNSGTISNIFIQPSQLEDNVSTKTKSKTL</sequence>
<dbReference type="InterPro" id="IPR013149">
    <property type="entry name" value="ADH-like_C"/>
</dbReference>
<dbReference type="InterPro" id="IPR036291">
    <property type="entry name" value="NAD(P)-bd_dom_sf"/>
</dbReference>
<evidence type="ECO:0000256" key="5">
    <source>
        <dbReference type="ARBA" id="ARBA00023002"/>
    </source>
</evidence>
<evidence type="ECO:0000259" key="6">
    <source>
        <dbReference type="Pfam" id="PF00107"/>
    </source>
</evidence>
<dbReference type="SUPFAM" id="SSF50129">
    <property type="entry name" value="GroES-like"/>
    <property type="match status" value="1"/>
</dbReference>
<dbReference type="OrthoDB" id="3941538at2759"/>
<proteinExistence type="inferred from homology"/>
<feature type="non-terminal residue" evidence="7">
    <location>
        <position position="269"/>
    </location>
</feature>
<gene>
    <name evidence="7" type="primary">SDH</name>
    <name evidence="7" type="ORF">Bhyg_13562</name>
</gene>
<dbReference type="Gene3D" id="3.90.180.10">
    <property type="entry name" value="Medium-chain alcohol dehydrogenases, catalytic domain"/>
    <property type="match status" value="1"/>
</dbReference>
<dbReference type="GO" id="GO:0003939">
    <property type="term" value="F:L-iditol 2-dehydrogenase (NAD+) activity"/>
    <property type="evidence" value="ECO:0007669"/>
    <property type="project" value="TreeGrafter"/>
</dbReference>
<dbReference type="EMBL" id="WJQU01000004">
    <property type="protein sequence ID" value="KAJ6634980.1"/>
    <property type="molecule type" value="Genomic_DNA"/>
</dbReference>
<dbReference type="GO" id="GO:0006062">
    <property type="term" value="P:sorbitol catabolic process"/>
    <property type="evidence" value="ECO:0007669"/>
    <property type="project" value="TreeGrafter"/>
</dbReference>
<comment type="caution">
    <text evidence="7">The sequence shown here is derived from an EMBL/GenBank/DDBJ whole genome shotgun (WGS) entry which is preliminary data.</text>
</comment>
<reference evidence="7" key="1">
    <citation type="submission" date="2022-07" db="EMBL/GenBank/DDBJ databases">
        <authorList>
            <person name="Trinca V."/>
            <person name="Uliana J.V.C."/>
            <person name="Torres T.T."/>
            <person name="Ward R.J."/>
            <person name="Monesi N."/>
        </authorList>
    </citation>
    <scope>NUCLEOTIDE SEQUENCE</scope>
    <source>
        <strain evidence="7">HSMRA1968</strain>
        <tissue evidence="7">Whole embryos</tissue>
    </source>
</reference>
<keyword evidence="3" id="KW-0479">Metal-binding</keyword>
<organism evidence="7 8">
    <name type="scientific">Pseudolycoriella hygida</name>
    <dbReference type="NCBI Taxonomy" id="35572"/>
    <lineage>
        <taxon>Eukaryota</taxon>
        <taxon>Metazoa</taxon>
        <taxon>Ecdysozoa</taxon>
        <taxon>Arthropoda</taxon>
        <taxon>Hexapoda</taxon>
        <taxon>Insecta</taxon>
        <taxon>Pterygota</taxon>
        <taxon>Neoptera</taxon>
        <taxon>Endopterygota</taxon>
        <taxon>Diptera</taxon>
        <taxon>Nematocera</taxon>
        <taxon>Sciaroidea</taxon>
        <taxon>Sciaridae</taxon>
        <taxon>Pseudolycoriella</taxon>
    </lineage>
</organism>
<keyword evidence="5" id="KW-0560">Oxidoreductase</keyword>
<dbReference type="Proteomes" id="UP001151699">
    <property type="component" value="Chromosome C"/>
</dbReference>
<dbReference type="PANTHER" id="PTHR43161:SF9">
    <property type="entry name" value="SORBITOL DEHYDROGENASE"/>
    <property type="match status" value="1"/>
</dbReference>
<evidence type="ECO:0000313" key="8">
    <source>
        <dbReference type="Proteomes" id="UP001151699"/>
    </source>
</evidence>
<evidence type="ECO:0000256" key="2">
    <source>
        <dbReference type="ARBA" id="ARBA00008072"/>
    </source>
</evidence>
<evidence type="ECO:0000313" key="7">
    <source>
        <dbReference type="EMBL" id="KAJ6634980.1"/>
    </source>
</evidence>
<dbReference type="SUPFAM" id="SSF51735">
    <property type="entry name" value="NAD(P)-binding Rossmann-fold domains"/>
    <property type="match status" value="1"/>
</dbReference>
<evidence type="ECO:0000256" key="3">
    <source>
        <dbReference type="ARBA" id="ARBA00022723"/>
    </source>
</evidence>
<protein>
    <submittedName>
        <fullName evidence="7">Sorbitol dehydrogenase</fullName>
    </submittedName>
</protein>
<comment type="cofactor">
    <cofactor evidence="1">
        <name>Zn(2+)</name>
        <dbReference type="ChEBI" id="CHEBI:29105"/>
    </cofactor>
</comment>
<name>A0A9Q0MPT8_9DIPT</name>
<feature type="domain" description="Alcohol dehydrogenase-like C-terminal" evidence="6">
    <location>
        <begin position="84"/>
        <end position="215"/>
    </location>
</feature>
<dbReference type="PANTHER" id="PTHR43161">
    <property type="entry name" value="SORBITOL DEHYDROGENASE"/>
    <property type="match status" value="1"/>
</dbReference>
<dbReference type="GO" id="GO:0046872">
    <property type="term" value="F:metal ion binding"/>
    <property type="evidence" value="ECO:0007669"/>
    <property type="project" value="UniProtKB-KW"/>
</dbReference>
<dbReference type="AlphaFoldDB" id="A0A9Q0MPT8"/>
<evidence type="ECO:0000256" key="4">
    <source>
        <dbReference type="ARBA" id="ARBA00022833"/>
    </source>
</evidence>